<evidence type="ECO:0000256" key="7">
    <source>
        <dbReference type="ARBA" id="ARBA00022801"/>
    </source>
</evidence>
<feature type="binding site" evidence="16">
    <location>
        <begin position="246"/>
        <end position="251"/>
    </location>
    <ligand>
        <name>substrate</name>
    </ligand>
</feature>
<keyword evidence="6" id="KW-0963">Cytoplasm</keyword>
<dbReference type="Gene3D" id="2.60.40.10">
    <property type="entry name" value="Immunoglobulins"/>
    <property type="match status" value="1"/>
</dbReference>
<feature type="active site" description="Nucleophile" evidence="15">
    <location>
        <position position="248"/>
    </location>
</feature>
<evidence type="ECO:0000256" key="18">
    <source>
        <dbReference type="SAM" id="MobiDB-lite"/>
    </source>
</evidence>
<comment type="subcellular location">
    <subcellularLocation>
        <location evidence="1 15">Cytoplasm</location>
    </subcellularLocation>
</comment>
<evidence type="ECO:0000256" key="6">
    <source>
        <dbReference type="ARBA" id="ARBA00022490"/>
    </source>
</evidence>
<keyword evidence="8" id="KW-0119">Carbohydrate metabolism</keyword>
<evidence type="ECO:0000256" key="9">
    <source>
        <dbReference type="ARBA" id="ARBA00023295"/>
    </source>
</evidence>
<comment type="caution">
    <text evidence="20">The sequence shown here is derived from an EMBL/GenBank/DDBJ whole genome shotgun (WGS) entry which is preliminary data.</text>
</comment>
<evidence type="ECO:0000256" key="4">
    <source>
        <dbReference type="ARBA" id="ARBA00012268"/>
    </source>
</evidence>
<name>A0A5C5BEA6_9MICO</name>
<evidence type="ECO:0000313" key="21">
    <source>
        <dbReference type="Proteomes" id="UP000313849"/>
    </source>
</evidence>
<dbReference type="PANTHER" id="PTHR43651:SF11">
    <property type="entry name" value="MALTO-OLIGOSYLTREHALOSE TREHALOHYDROLASE"/>
    <property type="match status" value="1"/>
</dbReference>
<dbReference type="GO" id="GO:0033942">
    <property type="term" value="F:4-alpha-D-(1-&gt;4)-alpha-D-glucanotrehalose trehalohydrolase activity"/>
    <property type="evidence" value="ECO:0007669"/>
    <property type="project" value="UniProtKB-EC"/>
</dbReference>
<keyword evidence="9 14" id="KW-0326">Glycosidase</keyword>
<dbReference type="InterPro" id="IPR012768">
    <property type="entry name" value="Trehalose_TreZ"/>
</dbReference>
<dbReference type="EC" id="3.2.1.141" evidence="4 13"/>
<feature type="active site" description="Proton donor" evidence="15">
    <location>
        <position position="285"/>
    </location>
</feature>
<dbReference type="SUPFAM" id="SSF81296">
    <property type="entry name" value="E set domains"/>
    <property type="match status" value="1"/>
</dbReference>
<dbReference type="CDD" id="cd02853">
    <property type="entry name" value="E_set_MTHase_like_N"/>
    <property type="match status" value="1"/>
</dbReference>
<dbReference type="InterPro" id="IPR044901">
    <property type="entry name" value="Trehalose_TreZ_E-set_sf"/>
</dbReference>
<evidence type="ECO:0000256" key="12">
    <source>
        <dbReference type="ARBA" id="ARBA00034013"/>
    </source>
</evidence>
<evidence type="ECO:0000259" key="19">
    <source>
        <dbReference type="SMART" id="SM00642"/>
    </source>
</evidence>
<dbReference type="Gene3D" id="1.10.10.760">
    <property type="entry name" value="E-set domains of sugar-utilizing enzymes"/>
    <property type="match status" value="1"/>
</dbReference>
<dbReference type="Gene3D" id="3.20.20.80">
    <property type="entry name" value="Glycosidases"/>
    <property type="match status" value="1"/>
</dbReference>
<dbReference type="GO" id="GO:0005737">
    <property type="term" value="C:cytoplasm"/>
    <property type="evidence" value="ECO:0007669"/>
    <property type="project" value="UniProtKB-SubCell"/>
</dbReference>
<proteinExistence type="inferred from homology"/>
<evidence type="ECO:0000313" key="20">
    <source>
        <dbReference type="EMBL" id="TNU76111.1"/>
    </source>
</evidence>
<dbReference type="InterPro" id="IPR014756">
    <property type="entry name" value="Ig_E-set"/>
</dbReference>
<dbReference type="NCBIfam" id="TIGR02402">
    <property type="entry name" value="trehalose_TreZ"/>
    <property type="match status" value="1"/>
</dbReference>
<dbReference type="AlphaFoldDB" id="A0A5C5BEA6"/>
<accession>A0A5C5BEA6</accession>
<protein>
    <recommendedName>
        <fullName evidence="5 13">Malto-oligosyltrehalose trehalohydrolase</fullName>
        <shortName evidence="14">MTHase</shortName>
        <ecNumber evidence="4 13">3.2.1.141</ecNumber>
    </recommendedName>
    <alternativeName>
        <fullName evidence="11 14">4-alpha-D-((1-&gt;4)-alpha-D-glucano)trehalose trehalohydrolase</fullName>
    </alternativeName>
    <alternativeName>
        <fullName evidence="10 14">Maltooligosyl trehalose trehalohydrolase</fullName>
    </alternativeName>
</protein>
<evidence type="ECO:0000256" key="5">
    <source>
        <dbReference type="ARBA" id="ARBA00015938"/>
    </source>
</evidence>
<sequence length="615" mass="65383">MSVWAPYADAVAVVLGAGRKGGDAHEEAMLAVGGGWWRTTGDVAPEVDYAFRLDGGDPRPDPRSPRQPAGVHGPSRTFDAHAFAWTDAAWAGRDVRGAVTYELHVGTFTPGGTLTSAIERLDHLVALGVDVVELMPLAAFNGDRGWGYDGVALYAVHEPYGGPEALQAFVDAAHARGLAVCLDVVYNHLGPSGNYLGEFGPYFTDAHTTPWGSAVNLDRPGSAEVRAFLVDNALRWLRDFHVDALRLDAVHALVDDSERHLLAELSDAVADLAREVGRPLSLVAESDLNDAVMVTPTAAGGHGMTAQWDDDVHHAVHALLTGERAGYYVDFGSTAALAQVMRDVFVHNGTYSTFREQDWGAPVPEGVDGHAFVVCSANHDQVGNRATGDRPGASLPPAALAQAAALVLASPFSPMLFMGEEWGASTPFRFFTSHPEPELGEAVTRGRREEFGGHGWDTDEVPDPQDPETFEASRLDWSEIDAPRGDAHDAGSGATPDDGARRHHRLLAWHRDLIALRRREPALASGDRSRTRVDADDDATALVLHRAGEAAQAADGGASDGGSGVAVVLNLTDEPLPVRVEGAVEVLLAWEPGTSVHDGVVDLGAHGVALVRTRS</sequence>
<comment type="pathway">
    <text evidence="2 14">Glycan biosynthesis; trehalose biosynthesis.</text>
</comment>
<evidence type="ECO:0000256" key="17">
    <source>
        <dbReference type="PIRSR" id="PIRSR006337-3"/>
    </source>
</evidence>
<dbReference type="SUPFAM" id="SSF51445">
    <property type="entry name" value="(Trans)glycosidases"/>
    <property type="match status" value="1"/>
</dbReference>
<dbReference type="InterPro" id="IPR006047">
    <property type="entry name" value="GH13_cat_dom"/>
</dbReference>
<evidence type="ECO:0000256" key="8">
    <source>
        <dbReference type="ARBA" id="ARBA00023277"/>
    </source>
</evidence>
<comment type="catalytic activity">
    <reaction evidence="12 14">
        <text>hydrolysis of (1-&gt;4)-alpha-D-glucosidic linkage in 4-alpha-D-[(1-&gt;4)-alpha-D-glucanosyl]n trehalose to yield trehalose and (1-&gt;4)-alpha-D-glucan.</text>
        <dbReference type="EC" id="3.2.1.141"/>
    </reaction>
</comment>
<evidence type="ECO:0000256" key="3">
    <source>
        <dbReference type="ARBA" id="ARBA00008061"/>
    </source>
</evidence>
<feature type="region of interest" description="Disordered" evidence="18">
    <location>
        <begin position="449"/>
        <end position="469"/>
    </location>
</feature>
<dbReference type="EMBL" id="VENP01000011">
    <property type="protein sequence ID" value="TNU76111.1"/>
    <property type="molecule type" value="Genomic_DNA"/>
</dbReference>
<dbReference type="UniPathway" id="UPA00299"/>
<dbReference type="PANTHER" id="PTHR43651">
    <property type="entry name" value="1,4-ALPHA-GLUCAN-BRANCHING ENZYME"/>
    <property type="match status" value="1"/>
</dbReference>
<evidence type="ECO:0000256" key="13">
    <source>
        <dbReference type="NCBIfam" id="TIGR02402"/>
    </source>
</evidence>
<dbReference type="SMART" id="SM00642">
    <property type="entry name" value="Aamy"/>
    <property type="match status" value="1"/>
</dbReference>
<dbReference type="CDD" id="cd11325">
    <property type="entry name" value="AmyAc_GTHase"/>
    <property type="match status" value="1"/>
</dbReference>
<evidence type="ECO:0000256" key="11">
    <source>
        <dbReference type="ARBA" id="ARBA00033284"/>
    </source>
</evidence>
<evidence type="ECO:0000256" key="10">
    <source>
        <dbReference type="ARBA" id="ARBA00032057"/>
    </source>
</evidence>
<dbReference type="InterPro" id="IPR013783">
    <property type="entry name" value="Ig-like_fold"/>
</dbReference>
<dbReference type="InterPro" id="IPR017853">
    <property type="entry name" value="GH"/>
</dbReference>
<feature type="binding site" evidence="16">
    <location>
        <begin position="379"/>
        <end position="384"/>
    </location>
    <ligand>
        <name>substrate</name>
    </ligand>
</feature>
<dbReference type="Pfam" id="PF00128">
    <property type="entry name" value="Alpha-amylase"/>
    <property type="match status" value="1"/>
</dbReference>
<feature type="region of interest" description="Disordered" evidence="18">
    <location>
        <begin position="53"/>
        <end position="74"/>
    </location>
</feature>
<comment type="similarity">
    <text evidence="3 14">Belongs to the glycosyl hydrolase 13 family.</text>
</comment>
<organism evidence="20 21">
    <name type="scientific">Miniimonas arenae</name>
    <dbReference type="NCBI Taxonomy" id="676201"/>
    <lineage>
        <taxon>Bacteria</taxon>
        <taxon>Bacillati</taxon>
        <taxon>Actinomycetota</taxon>
        <taxon>Actinomycetes</taxon>
        <taxon>Micrococcales</taxon>
        <taxon>Beutenbergiaceae</taxon>
        <taxon>Miniimonas</taxon>
    </lineage>
</organism>
<feature type="compositionally biased region" description="Basic and acidic residues" evidence="18">
    <location>
        <begin position="53"/>
        <end position="64"/>
    </location>
</feature>
<dbReference type="GO" id="GO:0005992">
    <property type="term" value="P:trehalose biosynthetic process"/>
    <property type="evidence" value="ECO:0007669"/>
    <property type="project" value="UniProtKB-UniRule"/>
</dbReference>
<keyword evidence="21" id="KW-1185">Reference proteome</keyword>
<evidence type="ECO:0000256" key="2">
    <source>
        <dbReference type="ARBA" id="ARBA00005199"/>
    </source>
</evidence>
<evidence type="ECO:0000256" key="15">
    <source>
        <dbReference type="PIRSR" id="PIRSR006337-1"/>
    </source>
</evidence>
<feature type="binding site" evidence="16">
    <location>
        <begin position="310"/>
        <end position="314"/>
    </location>
    <ligand>
        <name>substrate</name>
    </ligand>
</feature>
<dbReference type="Proteomes" id="UP000313849">
    <property type="component" value="Unassembled WGS sequence"/>
</dbReference>
<gene>
    <name evidence="20" type="primary">treZ</name>
    <name evidence="20" type="ORF">FH969_04555</name>
</gene>
<evidence type="ECO:0000256" key="14">
    <source>
        <dbReference type="PIRNR" id="PIRNR006337"/>
    </source>
</evidence>
<keyword evidence="7 14" id="KW-0378">Hydrolase</keyword>
<dbReference type="PIRSF" id="PIRSF006337">
    <property type="entry name" value="Trehalose_TreZ"/>
    <property type="match status" value="1"/>
</dbReference>
<evidence type="ECO:0000256" key="1">
    <source>
        <dbReference type="ARBA" id="ARBA00004496"/>
    </source>
</evidence>
<feature type="compositionally biased region" description="Acidic residues" evidence="18">
    <location>
        <begin position="458"/>
        <end position="469"/>
    </location>
</feature>
<reference evidence="20 21" key="1">
    <citation type="submission" date="2019-06" db="EMBL/GenBank/DDBJ databases">
        <title>Draft genome sequence of Miniimonas arenae KCTC 19750T isolated from sea sand.</title>
        <authorList>
            <person name="Park S.-J."/>
        </authorList>
    </citation>
    <scope>NUCLEOTIDE SEQUENCE [LARGE SCALE GENOMIC DNA]</scope>
    <source>
        <strain evidence="20 21">KCTC 19750</strain>
    </source>
</reference>
<feature type="site" description="Transition state stabilizer" evidence="17">
    <location>
        <position position="380"/>
    </location>
</feature>
<evidence type="ECO:0000256" key="16">
    <source>
        <dbReference type="PIRSR" id="PIRSR006337-2"/>
    </source>
</evidence>
<dbReference type="OrthoDB" id="9800174at2"/>
<feature type="domain" description="Glycosyl hydrolase family 13 catalytic" evidence="19">
    <location>
        <begin position="102"/>
        <end position="447"/>
    </location>
</feature>